<dbReference type="PANTHER" id="PTHR47396">
    <property type="entry name" value="TYPE I RESTRICTION ENZYME ECOKI R PROTEIN"/>
    <property type="match status" value="1"/>
</dbReference>
<evidence type="ECO:0000259" key="1">
    <source>
        <dbReference type="Pfam" id="PF04851"/>
    </source>
</evidence>
<dbReference type="PANTHER" id="PTHR47396:SF1">
    <property type="entry name" value="ATP-DEPENDENT HELICASE IRC3-RELATED"/>
    <property type="match status" value="1"/>
</dbReference>
<dbReference type="GO" id="GO:0016787">
    <property type="term" value="F:hydrolase activity"/>
    <property type="evidence" value="ECO:0007669"/>
    <property type="project" value="InterPro"/>
</dbReference>
<dbReference type="HOGENOM" id="CLU_015668_0_0_9"/>
<dbReference type="RefSeq" id="WP_012812200.1">
    <property type="nucleotide sequence ID" value="NC_013207.1"/>
</dbReference>
<gene>
    <name evidence="2" type="ordered locus">Aaci_3087</name>
</gene>
<dbReference type="GO" id="GO:0005829">
    <property type="term" value="C:cytosol"/>
    <property type="evidence" value="ECO:0007669"/>
    <property type="project" value="TreeGrafter"/>
</dbReference>
<dbReference type="InterPro" id="IPR006935">
    <property type="entry name" value="Helicase/UvrB_N"/>
</dbReference>
<name>C8WYI9_ALIAD</name>
<dbReference type="GO" id="GO:0005524">
    <property type="term" value="F:ATP binding"/>
    <property type="evidence" value="ECO:0007669"/>
    <property type="project" value="InterPro"/>
</dbReference>
<dbReference type="EMBL" id="CP001729">
    <property type="protein sequence ID" value="ACV60083.1"/>
    <property type="molecule type" value="Genomic_DNA"/>
</dbReference>
<proteinExistence type="predicted"/>
<dbReference type="KEGG" id="aac:Aaci_3087"/>
<reference evidence="2 3" key="2">
    <citation type="journal article" date="2010" name="Stand. Genomic Sci.">
        <title>Complete genome sequence of Alicyclobacillus acidocaldarius type strain (104-IA).</title>
        <authorList>
            <person name="Mavromatis K."/>
            <person name="Sikorski J."/>
            <person name="Lapidus A."/>
            <person name="Glavina Del Rio T."/>
            <person name="Copeland A."/>
            <person name="Tice H."/>
            <person name="Cheng J.F."/>
            <person name="Lucas S."/>
            <person name="Chen F."/>
            <person name="Nolan M."/>
            <person name="Bruce D."/>
            <person name="Goodwin L."/>
            <person name="Pitluck S."/>
            <person name="Ivanova N."/>
            <person name="Ovchinnikova G."/>
            <person name="Pati A."/>
            <person name="Chen A."/>
            <person name="Palaniappan K."/>
            <person name="Land M."/>
            <person name="Hauser L."/>
            <person name="Chang Y.J."/>
            <person name="Jeffries C.D."/>
            <person name="Chain P."/>
            <person name="Meincke L."/>
            <person name="Sims D."/>
            <person name="Chertkov O."/>
            <person name="Han C."/>
            <person name="Brettin T."/>
            <person name="Detter J.C."/>
            <person name="Wahrenburg C."/>
            <person name="Rohde M."/>
            <person name="Pukall R."/>
            <person name="Goker M."/>
            <person name="Bristow J."/>
            <person name="Eisen J.A."/>
            <person name="Markowitz V."/>
            <person name="Hugenholtz P."/>
            <person name="Klenk H.P."/>
            <person name="Kyrpides N.C."/>
        </authorList>
    </citation>
    <scope>NUCLEOTIDE SEQUENCE [LARGE SCALE GENOMIC DNA]</scope>
    <source>
        <strain evidence="3">ATCC 27009 / DSM 446 / BCRC 14685 / JCM 5260 / KCTC 1825 / NBRC 15652 / NCIMB 11725 / NRRL B-14509 / 104-IA</strain>
        <plasmid evidence="2 3">pAACI02</plasmid>
    </source>
</reference>
<dbReference type="InterPro" id="IPR050742">
    <property type="entry name" value="Helicase_Restrict-Modif_Enz"/>
</dbReference>
<reference evidence="3" key="1">
    <citation type="submission" date="2009-09" db="EMBL/GenBank/DDBJ databases">
        <title>The complete plasmid2 of Alicyclobacillus acidocaldarius subsp. acidocaldarius DSM 446.</title>
        <authorList>
            <consortium name="US DOE Joint Genome Institute (JGI-PGF)"/>
            <person name="Lucas S."/>
            <person name="Copeland A."/>
            <person name="Lapidus A."/>
            <person name="Glavina del Rio T."/>
            <person name="Dalin E."/>
            <person name="Tice H."/>
            <person name="Bruce D."/>
            <person name="Goodwin L."/>
            <person name="Pitluck S."/>
            <person name="Kyrpides N."/>
            <person name="Mavromatis K."/>
            <person name="Ivanova N."/>
            <person name="Ovchinnikova G."/>
            <person name="Chertkov O."/>
            <person name="Sims D."/>
            <person name="Brettin T."/>
            <person name="Detter J.C."/>
            <person name="Han C."/>
            <person name="Larimer F."/>
            <person name="Land M."/>
            <person name="Hauser L."/>
            <person name="Markowitz V."/>
            <person name="Cheng J.-F."/>
            <person name="Hugenholtz P."/>
            <person name="Woyke T."/>
            <person name="Wu D."/>
            <person name="Pukall R."/>
            <person name="Klenk H.-P."/>
            <person name="Eisen J.A."/>
        </authorList>
    </citation>
    <scope>NUCLEOTIDE SEQUENCE [LARGE SCALE GENOMIC DNA]</scope>
    <source>
        <strain evidence="3">ATCC 27009 / DSM 446 / BCRC 14685 / JCM 5260 / KCTC 1825 / NBRC 15652 / NCIMB 11725 / NRRL B-14509 / 104-IA</strain>
        <plasmid evidence="3">pAACI02</plasmid>
    </source>
</reference>
<feature type="domain" description="Helicase/UvrB N-terminal" evidence="1">
    <location>
        <begin position="2"/>
        <end position="266"/>
    </location>
</feature>
<dbReference type="InterPro" id="IPR027417">
    <property type="entry name" value="P-loop_NTPase"/>
</dbReference>
<dbReference type="Proteomes" id="UP000001917">
    <property type="component" value="Plasmid pAACI02"/>
</dbReference>
<dbReference type="GO" id="GO:0003677">
    <property type="term" value="F:DNA binding"/>
    <property type="evidence" value="ECO:0007669"/>
    <property type="project" value="InterPro"/>
</dbReference>
<evidence type="ECO:0000313" key="2">
    <source>
        <dbReference type="EMBL" id="ACV60083.1"/>
    </source>
</evidence>
<keyword evidence="3" id="KW-1185">Reference proteome</keyword>
<accession>C8WYI9</accession>
<dbReference type="SUPFAM" id="SSF52540">
    <property type="entry name" value="P-loop containing nucleoside triphosphate hydrolases"/>
    <property type="match status" value="2"/>
</dbReference>
<protein>
    <submittedName>
        <fullName evidence="2">Type III restriction protein res subunit</fullName>
    </submittedName>
</protein>
<dbReference type="eggNOG" id="COG1061">
    <property type="taxonomic scope" value="Bacteria"/>
</dbReference>
<organism evidence="2 3">
    <name type="scientific">Alicyclobacillus acidocaldarius subsp. acidocaldarius (strain ATCC 27009 / DSM 446 / BCRC 14685 / JCM 5260 / KCTC 1825 / NBRC 15652 / NCIMB 11725 / NRRL B-14509 / 104-IA)</name>
    <name type="common">Bacillus acidocaldarius</name>
    <dbReference type="NCBI Taxonomy" id="521098"/>
    <lineage>
        <taxon>Bacteria</taxon>
        <taxon>Bacillati</taxon>
        <taxon>Bacillota</taxon>
        <taxon>Bacilli</taxon>
        <taxon>Bacillales</taxon>
        <taxon>Alicyclobacillaceae</taxon>
        <taxon>Alicyclobacillus</taxon>
    </lineage>
</organism>
<dbReference type="AlphaFoldDB" id="C8WYI9"/>
<evidence type="ECO:0000313" key="3">
    <source>
        <dbReference type="Proteomes" id="UP000001917"/>
    </source>
</evidence>
<dbReference type="REBASE" id="21969">
    <property type="entry name" value="Aac446ORF3086P"/>
</dbReference>
<sequence>MQPKEYQRRVIQTVERYLEKLAEARQVYEEASPAARAQMDFAKAAWEAVSPAPYHAKRTGIGTPLPNFCIKVPTGGGKTYLAVMTIDRILSLYRRRQTGLVLWIVPTTQIYEQTLRSLRDRNHPYRQFLDIATGGRVKVVERFERFTPQDIREHLVILMLMLPAANRKDKETLKIFQDAGGFDAFFPPEGNFPAHQMLLEHVPNLDYFGDRDGFFGLQIKTSLGNVLRLVSPIVILDEGQKAYSPGAQGTIAGFNPSIVVELSATPPGGSNVLVSISGRELDQEGMIKLDLHVYNSQRTDWRDVLAESVAWRDALEEEAVRYQANGGEYIRPICLIQVERTGKDQADAGYIHADHVKAELIESHKVPEDQIAIKTSQQNDIENIDLLSSNCPIRYIITKQALQEGWDCSFAYVLTILTNPTSKTALTQLIGRVLRQPYAKKTGVQALDESYVFCYQRRASELSEAVRKGLSGEGLDDLISHVRVESDEAQKSEQRTVGVRERFKPFEGKVYLPRFMMLDGGREREIDYEMDLLSRVDWDKLRLQRIRDLVLSPRDTQDWETAFGYVEGTSGVVEKEHVEYRTKVSLNRSYLTRRLENVVPNPWVARRLVDRALRILRRNYSEDVIAANQPLIAETLEASIRQEVDEACEKIFRELVKQDRLRLVLIAGKAYQVPRSIVVPADAQTLRHNDGVPVQLSLFDDPVPEEWFNEGLERPVALCLDRQEKLLFWFRNLQRRPYFYVQGWRKNKIWADFIATKKSAQRKGDFDTVYVLETKGLHLKDSQDTDYKRRVFELCNELARRTTWDQIGLQFPERIVRFQVVDQDEWETVINSLFS</sequence>
<dbReference type="Gene3D" id="3.40.50.300">
    <property type="entry name" value="P-loop containing nucleotide triphosphate hydrolases"/>
    <property type="match status" value="2"/>
</dbReference>
<geneLocation type="plasmid" evidence="2 3">
    <name>pAACI02</name>
</geneLocation>
<dbReference type="Pfam" id="PF04851">
    <property type="entry name" value="ResIII"/>
    <property type="match status" value="1"/>
</dbReference>
<keyword evidence="2" id="KW-0614">Plasmid</keyword>